<evidence type="ECO:0000256" key="3">
    <source>
        <dbReference type="ARBA" id="ARBA00023125"/>
    </source>
</evidence>
<dbReference type="SUPFAM" id="SSF53850">
    <property type="entry name" value="Periplasmic binding protein-like II"/>
    <property type="match status" value="1"/>
</dbReference>
<dbReference type="InterPro" id="IPR036388">
    <property type="entry name" value="WH-like_DNA-bd_sf"/>
</dbReference>
<evidence type="ECO:0000256" key="2">
    <source>
        <dbReference type="ARBA" id="ARBA00023015"/>
    </source>
</evidence>
<evidence type="ECO:0000313" key="7">
    <source>
        <dbReference type="Proteomes" id="UP001418637"/>
    </source>
</evidence>
<feature type="domain" description="HTH lysR-type" evidence="5">
    <location>
        <begin position="12"/>
        <end position="64"/>
    </location>
</feature>
<dbReference type="Pfam" id="PF00126">
    <property type="entry name" value="HTH_1"/>
    <property type="match status" value="1"/>
</dbReference>
<dbReference type="PROSITE" id="PS50931">
    <property type="entry name" value="HTH_LYSR"/>
    <property type="match status" value="1"/>
</dbReference>
<dbReference type="InterPro" id="IPR058163">
    <property type="entry name" value="LysR-type_TF_proteobact-type"/>
</dbReference>
<reference evidence="6 7" key="1">
    <citation type="submission" date="2024-04" db="EMBL/GenBank/DDBJ databases">
        <title>A novel species isolated from cricket.</title>
        <authorList>
            <person name="Wang H.-C."/>
        </authorList>
    </citation>
    <scope>NUCLEOTIDE SEQUENCE [LARGE SCALE GENOMIC DNA]</scope>
    <source>
        <strain evidence="6 7">WL0021</strain>
    </source>
</reference>
<evidence type="ECO:0000259" key="5">
    <source>
        <dbReference type="PROSITE" id="PS50931"/>
    </source>
</evidence>
<dbReference type="RefSeq" id="WP_346337078.1">
    <property type="nucleotide sequence ID" value="NZ_JBBYXI010000003.1"/>
</dbReference>
<evidence type="ECO:0000313" key="6">
    <source>
        <dbReference type="EMBL" id="MEN3931037.1"/>
    </source>
</evidence>
<dbReference type="Proteomes" id="UP001418637">
    <property type="component" value="Unassembled WGS sequence"/>
</dbReference>
<protein>
    <submittedName>
        <fullName evidence="6">LysR family transcriptional regulator</fullName>
    </submittedName>
</protein>
<evidence type="ECO:0000256" key="4">
    <source>
        <dbReference type="ARBA" id="ARBA00023163"/>
    </source>
</evidence>
<comment type="caution">
    <text evidence="6">The sequence shown here is derived from an EMBL/GenBank/DDBJ whole genome shotgun (WGS) entry which is preliminary data.</text>
</comment>
<dbReference type="InterPro" id="IPR005119">
    <property type="entry name" value="LysR_subst-bd"/>
</dbReference>
<keyword evidence="7" id="KW-1185">Reference proteome</keyword>
<evidence type="ECO:0000256" key="1">
    <source>
        <dbReference type="ARBA" id="ARBA00009437"/>
    </source>
</evidence>
<keyword evidence="4" id="KW-0804">Transcription</keyword>
<dbReference type="Pfam" id="PF03466">
    <property type="entry name" value="LysR_substrate"/>
    <property type="match status" value="1"/>
</dbReference>
<dbReference type="InterPro" id="IPR000847">
    <property type="entry name" value="LysR_HTH_N"/>
</dbReference>
<name>A0ABV0BK12_9HYPH</name>
<keyword evidence="3" id="KW-0238">DNA-binding</keyword>
<dbReference type="EMBL" id="JBBYXI010000003">
    <property type="protein sequence ID" value="MEN3931037.1"/>
    <property type="molecule type" value="Genomic_DNA"/>
</dbReference>
<keyword evidence="2" id="KW-0805">Transcription regulation</keyword>
<dbReference type="SUPFAM" id="SSF46785">
    <property type="entry name" value="Winged helix' DNA-binding domain"/>
    <property type="match status" value="1"/>
</dbReference>
<dbReference type="InterPro" id="IPR036390">
    <property type="entry name" value="WH_DNA-bd_sf"/>
</dbReference>
<proteinExistence type="inferred from homology"/>
<dbReference type="Gene3D" id="3.40.190.290">
    <property type="match status" value="1"/>
</dbReference>
<dbReference type="PANTHER" id="PTHR30537">
    <property type="entry name" value="HTH-TYPE TRANSCRIPTIONAL REGULATOR"/>
    <property type="match status" value="1"/>
</dbReference>
<dbReference type="PANTHER" id="PTHR30537:SF71">
    <property type="entry name" value="TRANSCRIPTIONAL REGULATORY PROTEIN"/>
    <property type="match status" value="1"/>
</dbReference>
<comment type="similarity">
    <text evidence="1">Belongs to the LysR transcriptional regulatory family.</text>
</comment>
<sequence>MARIDINRSGEMQVFVTVVEHGNFSSAANICRMSPSAISKLIARLEARLNTRLLNRSTRRFQLTPEGRDFYKRATHILADIDEAERTASIGAQPVGRIRLNTNASYGTHILAHILPEFFKRYPEITLDIAQTDTVVDLLADRTDVAVRAGPLKSSALIARKLGETTFTIVASPTYLKQHGIPETIADLKSHNRLGFSYTRATNGWPLLENGLPSILPITGNIQINDGEALRHLVLTGNGLARLSHFTVKDDIKAGRLIPVLDHLNPGDSEEFHAIYIGQGGPLSARVRALLDFLAEKGRLP</sequence>
<accession>A0ABV0BK12</accession>
<gene>
    <name evidence="6" type="ORF">WJT86_08200</name>
</gene>
<organism evidence="6 7">
    <name type="scientific">Hohaiivirga grylli</name>
    <dbReference type="NCBI Taxonomy" id="3133970"/>
    <lineage>
        <taxon>Bacteria</taxon>
        <taxon>Pseudomonadati</taxon>
        <taxon>Pseudomonadota</taxon>
        <taxon>Alphaproteobacteria</taxon>
        <taxon>Hyphomicrobiales</taxon>
        <taxon>Methylobacteriaceae</taxon>
        <taxon>Hohaiivirga</taxon>
    </lineage>
</organism>
<dbReference type="Gene3D" id="1.10.10.10">
    <property type="entry name" value="Winged helix-like DNA-binding domain superfamily/Winged helix DNA-binding domain"/>
    <property type="match status" value="1"/>
</dbReference>